<protein>
    <submittedName>
        <fullName evidence="3">DUF6479 family protein</fullName>
    </submittedName>
</protein>
<proteinExistence type="predicted"/>
<evidence type="ECO:0000256" key="1">
    <source>
        <dbReference type="SAM" id="MobiDB-lite"/>
    </source>
</evidence>
<sequence length="172" mass="18643">MLVSGLQGVVVYGVVAGMLLGLAVWGFVRRRRATPEPPAREYAATRPEEETARTELRSLARQLDRDRDELSAQGHKAEAAYRARAAVEQWQRLVAAQPGRFQGERHAALVRLSELLVETGQSEEAARVRQEAAEVAWRGSRGATLPGTPPPAYPGPGTPPPEPPPPGAGRRD</sequence>
<feature type="transmembrane region" description="Helical" evidence="2">
    <location>
        <begin position="6"/>
        <end position="28"/>
    </location>
</feature>
<evidence type="ECO:0000256" key="2">
    <source>
        <dbReference type="SAM" id="Phobius"/>
    </source>
</evidence>
<name>A0ABT6T0Z5_9ACTN</name>
<feature type="compositionally biased region" description="Pro residues" evidence="1">
    <location>
        <begin position="147"/>
        <end position="172"/>
    </location>
</feature>
<accession>A0ABT6T0Z5</accession>
<evidence type="ECO:0000313" key="4">
    <source>
        <dbReference type="Proteomes" id="UP001237105"/>
    </source>
</evidence>
<keyword evidence="4" id="KW-1185">Reference proteome</keyword>
<keyword evidence="2" id="KW-0472">Membrane</keyword>
<keyword evidence="2" id="KW-1133">Transmembrane helix</keyword>
<keyword evidence="2" id="KW-0812">Transmembrane</keyword>
<dbReference type="Proteomes" id="UP001237105">
    <property type="component" value="Unassembled WGS sequence"/>
</dbReference>
<comment type="caution">
    <text evidence="3">The sequence shown here is derived from an EMBL/GenBank/DDBJ whole genome shotgun (WGS) entry which is preliminary data.</text>
</comment>
<organism evidence="3 4">
    <name type="scientific">Streptomyces luteolus</name>
    <dbReference type="NCBI Taxonomy" id="3043615"/>
    <lineage>
        <taxon>Bacteria</taxon>
        <taxon>Bacillati</taxon>
        <taxon>Actinomycetota</taxon>
        <taxon>Actinomycetes</taxon>
        <taxon>Kitasatosporales</taxon>
        <taxon>Streptomycetaceae</taxon>
        <taxon>Streptomyces</taxon>
    </lineage>
</organism>
<reference evidence="3 4" key="1">
    <citation type="submission" date="2023-05" db="EMBL/GenBank/DDBJ databases">
        <title>Draft genome sequence of Streptomyces sp. B-S-A12 isolated from a cave soil in Thailand.</title>
        <authorList>
            <person name="Chamroensaksri N."/>
            <person name="Muangham S."/>
        </authorList>
    </citation>
    <scope>NUCLEOTIDE SEQUENCE [LARGE SCALE GENOMIC DNA]</scope>
    <source>
        <strain evidence="3 4">B-S-A12</strain>
    </source>
</reference>
<feature type="region of interest" description="Disordered" evidence="1">
    <location>
        <begin position="129"/>
        <end position="172"/>
    </location>
</feature>
<dbReference type="EMBL" id="JASCIS010000025">
    <property type="protein sequence ID" value="MDI3421511.1"/>
    <property type="molecule type" value="Genomic_DNA"/>
</dbReference>
<dbReference type="RefSeq" id="WP_282537376.1">
    <property type="nucleotide sequence ID" value="NZ_JASCIS010000025.1"/>
</dbReference>
<gene>
    <name evidence="3" type="ORF">QIT00_23645</name>
</gene>
<evidence type="ECO:0000313" key="3">
    <source>
        <dbReference type="EMBL" id="MDI3421511.1"/>
    </source>
</evidence>